<keyword evidence="13" id="KW-1185">Reference proteome</keyword>
<dbReference type="PANTHER" id="PTHR10682:SF10">
    <property type="entry name" value="POLYNUCLEOTIDE ADENYLYLTRANSFERASE"/>
    <property type="match status" value="1"/>
</dbReference>
<evidence type="ECO:0000313" key="12">
    <source>
        <dbReference type="EMBL" id="KAL3075678.1"/>
    </source>
</evidence>
<dbReference type="GO" id="GO:0006397">
    <property type="term" value="P:mRNA processing"/>
    <property type="evidence" value="ECO:0007669"/>
    <property type="project" value="UniProtKB-KW"/>
</dbReference>
<proteinExistence type="inferred from homology"/>
<dbReference type="EMBL" id="JBICCN010000348">
    <property type="protein sequence ID" value="KAL3075678.1"/>
    <property type="molecule type" value="Genomic_DNA"/>
</dbReference>
<gene>
    <name evidence="12" type="ORF">niasHS_012508</name>
</gene>
<dbReference type="Proteomes" id="UP001620645">
    <property type="component" value="Unassembled WGS sequence"/>
</dbReference>
<dbReference type="EC" id="2.7.7.19" evidence="3"/>
<evidence type="ECO:0000259" key="11">
    <source>
        <dbReference type="Pfam" id="PF04928"/>
    </source>
</evidence>
<evidence type="ECO:0000256" key="10">
    <source>
        <dbReference type="SAM" id="MobiDB-lite"/>
    </source>
</evidence>
<reference evidence="12 13" key="1">
    <citation type="submission" date="2024-10" db="EMBL/GenBank/DDBJ databases">
        <authorList>
            <person name="Kim D."/>
        </authorList>
    </citation>
    <scope>NUCLEOTIDE SEQUENCE [LARGE SCALE GENOMIC DNA]</scope>
    <source>
        <strain evidence="12">Taebaek</strain>
    </source>
</reference>
<comment type="similarity">
    <text evidence="2">Belongs to the poly(A) polymerase family.</text>
</comment>
<protein>
    <recommendedName>
        <fullName evidence="3">polynucleotide adenylyltransferase</fullName>
        <ecNumber evidence="3">2.7.7.19</ecNumber>
    </recommendedName>
</protein>
<comment type="caution">
    <text evidence="12">The sequence shown here is derived from an EMBL/GenBank/DDBJ whole genome shotgun (WGS) entry which is preliminary data.</text>
</comment>
<evidence type="ECO:0000256" key="1">
    <source>
        <dbReference type="ARBA" id="ARBA00004123"/>
    </source>
</evidence>
<sequence length="2011" mass="232433">MFEGIRPSNLEHHYEQLLFNAELSSSDRELLARRIIGVHFHLSIMAKLALPNKASSSSSSKMKNKKSRKTEKSDDGPVDYAQAYQTIRQTIELLSAENVVPMEHLCHLWQLELLFNRRSDAEDTAKDDLINGNCAKANQLEDIQNESEVPTDWVYKFQLVMSRKHLDFLRNLLKLERMGGQFKFWRWFDIGHQIQGESSLGFRFRQLNVSEQLDKLSKVKRIMAQHLFPHQMPSYELMLALQLAFDVGNVLSMKRIYKGIFGFSVKLNVMPKSFIHWLETMIFYGQIWPYFEEFWKNVDERQFLDNCWQTLNEFLVGLPFLILYNDSREGVEHPDKVNQYNVLPNLLKSLQAHFGVLNESAKLRSKKQLGNFDRWFEELFNEDQEFREKCGEEGAEKIRRLFDGIQDEKGLLNSSPRIDKITDKKIRKNDEDVKANVQILAYLSTEMEYDQCPSKDLTISQLSDMDDKEIKKDPTAFGLALRYMTLLHAVDTPDAFKQQNGGGDGGTLVHSLRELEIVAIIWYYNEHIRQLFEFGEALQNTNQTFLKALKEYKQNWNKLNDLTIAKTKQLCWLYKLAYYLASGALNIANAEWARHVASLLQVVGSPLLSELLIIPSAAELNDVFDCANQENVDKLLQKFRNTTNWMPTVHFFCLRRLIKRFKQVQTVFCYGDTTVCIHPTCKNNAAARLLWMVGTNVVDKLALSLPEIMRYEILNPAIYCSCFVEQMSHKIDSNLSQGFEARIITPTLLRMVNDFERNLKNGKCKFSATPAISEYFLRTIVAGKNQIYGQMKIGHSNTFRLALCQLLHLNNFLAESETKLAKSAKTNKKMLPKWDPSLACNSEQQIENAFVDSRKMVQLFELVKTHLNSNDQFRSAIRERQGAYTRLRHYLGQILSVPFVEMFECVGPLKLYNTDVFYDDQLFFANAIDVFFSDDLSVSIIAAMRLNIIAFVRWTDAKIKDAIKLNGTTVLAKRLATVWEDEGLRLFINLYDNTDDFDENEQLGKVKNFELISMIEASKSFVDKVLRSKKMKSVDALANDLLKCFKPMSPKIGVDIGAEVIQMMEKSYETIRWLEEIQTEQFIKLITGSDEFSAKLKKEIEVSPGERVVKLSNFIKNDQQIIDFFNFLGLNVLLVNEKNEEEQKTPVKKRKAKKKSKTGANSNAPKQLPILAQNDDDNKLALIVDETEGSVDSYKTAFSEQGEESANNVKKIEEFAEKLETNSENFDEIISDNNNNKIMGRPNKLFKIKDFADDAILMSIYMAFIRALLTQQNGDDDEENQWLTNDLKNGDKWSTNDQMLSNCCANHEQIEQLLNVAVFSNEIAHRLGVIKEIDNEFGIIGKIEKKEIEQIWNKIKIQKISKESNLEEIETNLYKLLGKIMKGMERTMNSTAQKELTKLLHFHKFGRAIVNDGTIWARLNGEQREKTMLALFNGENAYGTTSFDDLMEKIERMEFQKKIDQNLKIDCLTDNTKKENSKFSQNKLLNVMTDGLQQLIIDEKKENHGFELINQSLNSDDISMINSVSNDTFENVIKELRQTFENWNSDAIFEISFRHSLSFQNDQLESICLLPSGFELVNVFGYEICDLKRRELCKNNSIYCSFCLNANVSFVQKLWLDFMLSVPLMKVIIFGISVEIRFVTVPIIRCLPAKPINAQKIGTFLRILAQILEQKTHADHIYDEGVHNTVQRWHNDELKKWQKELSKNKAGNNEQIEINDHINTLISQRDMLLREQRKYLKDAQTIKTLNGMLHVLADFGTYQKILEMLLNEDKMQGIKFATKIGRTNTAFGKFRLIIAYLQKWAKVNFILSDELGYFGTKTLTILLIKIFLLYPNGTVPFLVEKFFLTFSAWNWPLPVQLDKIDHKVGGDYLCWTPGREWIEKRQQNFKVSKHEMPMPIITPTFPAQNAAKNVNLSTAKLLKNELRKAFDNIRKSADDGIVLTLEKKKFVEKYEHFIVVLCAADKYGVENFCNFVGKRLRHELLDHVERPLAEWVKLCHLLPNWITVAESVPNR</sequence>
<keyword evidence="6" id="KW-0547">Nucleotide-binding</keyword>
<evidence type="ECO:0000256" key="8">
    <source>
        <dbReference type="ARBA" id="ARBA00023242"/>
    </source>
</evidence>
<dbReference type="Gene3D" id="1.10.1410.10">
    <property type="match status" value="1"/>
</dbReference>
<keyword evidence="8" id="KW-0539">Nucleus</keyword>
<dbReference type="SUPFAM" id="SSF81631">
    <property type="entry name" value="PAP/OAS1 substrate-binding domain"/>
    <property type="match status" value="1"/>
</dbReference>
<keyword evidence="5" id="KW-0808">Transferase</keyword>
<organism evidence="12 13">
    <name type="scientific">Heterodera schachtii</name>
    <name type="common">Sugarbeet cyst nematode worm</name>
    <name type="synonym">Tylenchus schachtii</name>
    <dbReference type="NCBI Taxonomy" id="97005"/>
    <lineage>
        <taxon>Eukaryota</taxon>
        <taxon>Metazoa</taxon>
        <taxon>Ecdysozoa</taxon>
        <taxon>Nematoda</taxon>
        <taxon>Chromadorea</taxon>
        <taxon>Rhabditida</taxon>
        <taxon>Tylenchina</taxon>
        <taxon>Tylenchomorpha</taxon>
        <taxon>Tylenchoidea</taxon>
        <taxon>Heteroderidae</taxon>
        <taxon>Heteroderinae</taxon>
        <taxon>Heterodera</taxon>
    </lineage>
</organism>
<evidence type="ECO:0000256" key="3">
    <source>
        <dbReference type="ARBA" id="ARBA00012388"/>
    </source>
</evidence>
<dbReference type="GO" id="GO:0005524">
    <property type="term" value="F:ATP binding"/>
    <property type="evidence" value="ECO:0007669"/>
    <property type="project" value="UniProtKB-KW"/>
</dbReference>
<comment type="subcellular location">
    <subcellularLocation>
        <location evidence="1">Nucleus</location>
    </subcellularLocation>
</comment>
<name>A0ABD2IQU0_HETSC</name>
<dbReference type="PANTHER" id="PTHR10682">
    <property type="entry name" value="POLY A POLYMERASE"/>
    <property type="match status" value="1"/>
</dbReference>
<evidence type="ECO:0000256" key="2">
    <source>
        <dbReference type="ARBA" id="ARBA00010912"/>
    </source>
</evidence>
<accession>A0ABD2IQU0</accession>
<evidence type="ECO:0000256" key="4">
    <source>
        <dbReference type="ARBA" id="ARBA00022664"/>
    </source>
</evidence>
<evidence type="ECO:0000256" key="6">
    <source>
        <dbReference type="ARBA" id="ARBA00022741"/>
    </source>
</evidence>
<dbReference type="InterPro" id="IPR007012">
    <property type="entry name" value="PolA_pol_cen_dom"/>
</dbReference>
<evidence type="ECO:0000256" key="9">
    <source>
        <dbReference type="ARBA" id="ARBA00048830"/>
    </source>
</evidence>
<dbReference type="GO" id="GO:0005634">
    <property type="term" value="C:nucleus"/>
    <property type="evidence" value="ECO:0007669"/>
    <property type="project" value="UniProtKB-SubCell"/>
</dbReference>
<keyword evidence="7" id="KW-0067">ATP-binding</keyword>
<feature type="region of interest" description="Disordered" evidence="10">
    <location>
        <begin position="54"/>
        <end position="77"/>
    </location>
</feature>
<evidence type="ECO:0000313" key="13">
    <source>
        <dbReference type="Proteomes" id="UP001620645"/>
    </source>
</evidence>
<dbReference type="GO" id="GO:1990817">
    <property type="term" value="F:poly(A) RNA polymerase activity"/>
    <property type="evidence" value="ECO:0007669"/>
    <property type="project" value="UniProtKB-EC"/>
</dbReference>
<evidence type="ECO:0000256" key="7">
    <source>
        <dbReference type="ARBA" id="ARBA00022840"/>
    </source>
</evidence>
<feature type="domain" description="Poly(A) polymerase central" evidence="11">
    <location>
        <begin position="1790"/>
        <end position="1928"/>
    </location>
</feature>
<comment type="catalytic activity">
    <reaction evidence="9">
        <text>RNA(n) + ATP = RNA(n)-3'-adenine ribonucleotide + diphosphate</text>
        <dbReference type="Rhea" id="RHEA:11332"/>
        <dbReference type="Rhea" id="RHEA-COMP:14527"/>
        <dbReference type="Rhea" id="RHEA-COMP:17347"/>
        <dbReference type="ChEBI" id="CHEBI:30616"/>
        <dbReference type="ChEBI" id="CHEBI:33019"/>
        <dbReference type="ChEBI" id="CHEBI:140395"/>
        <dbReference type="ChEBI" id="CHEBI:173115"/>
        <dbReference type="EC" id="2.7.7.19"/>
    </reaction>
</comment>
<evidence type="ECO:0000256" key="5">
    <source>
        <dbReference type="ARBA" id="ARBA00022679"/>
    </source>
</evidence>
<feature type="region of interest" description="Disordered" evidence="10">
    <location>
        <begin position="1141"/>
        <end position="1169"/>
    </location>
</feature>
<keyword evidence="4" id="KW-0507">mRNA processing</keyword>
<feature type="compositionally biased region" description="Basic residues" evidence="10">
    <location>
        <begin position="1146"/>
        <end position="1157"/>
    </location>
</feature>
<dbReference type="Pfam" id="PF04928">
    <property type="entry name" value="PAP_central"/>
    <property type="match status" value="1"/>
</dbReference>